<evidence type="ECO:0000313" key="2">
    <source>
        <dbReference type="Proteomes" id="UP000828390"/>
    </source>
</evidence>
<protein>
    <submittedName>
        <fullName evidence="1">Uncharacterized protein</fullName>
    </submittedName>
</protein>
<dbReference type="EMBL" id="JAIWYP010000006">
    <property type="protein sequence ID" value="KAH3815249.1"/>
    <property type="molecule type" value="Genomic_DNA"/>
</dbReference>
<sequence length="82" mass="9801">MTVDLFAPISSCYQWSKENEAGSCESREDIRQILKYRKSLSCPKCDKQINFDFYYWQHLEWCGREVWFTAAQIGEAMSYRNL</sequence>
<dbReference type="AlphaFoldDB" id="A0A9D4GGX5"/>
<gene>
    <name evidence="1" type="ORF">DPMN_143771</name>
</gene>
<organism evidence="1 2">
    <name type="scientific">Dreissena polymorpha</name>
    <name type="common">Zebra mussel</name>
    <name type="synonym">Mytilus polymorpha</name>
    <dbReference type="NCBI Taxonomy" id="45954"/>
    <lineage>
        <taxon>Eukaryota</taxon>
        <taxon>Metazoa</taxon>
        <taxon>Spiralia</taxon>
        <taxon>Lophotrochozoa</taxon>
        <taxon>Mollusca</taxon>
        <taxon>Bivalvia</taxon>
        <taxon>Autobranchia</taxon>
        <taxon>Heteroconchia</taxon>
        <taxon>Euheterodonta</taxon>
        <taxon>Imparidentia</taxon>
        <taxon>Neoheterodontei</taxon>
        <taxon>Myida</taxon>
        <taxon>Dreissenoidea</taxon>
        <taxon>Dreissenidae</taxon>
        <taxon>Dreissena</taxon>
    </lineage>
</organism>
<reference evidence="1" key="2">
    <citation type="submission" date="2020-11" db="EMBL/GenBank/DDBJ databases">
        <authorList>
            <person name="McCartney M.A."/>
            <person name="Auch B."/>
            <person name="Kono T."/>
            <person name="Mallez S."/>
            <person name="Becker A."/>
            <person name="Gohl D.M."/>
            <person name="Silverstein K.A.T."/>
            <person name="Koren S."/>
            <person name="Bechman K.B."/>
            <person name="Herman A."/>
            <person name="Abrahante J.E."/>
            <person name="Garbe J."/>
        </authorList>
    </citation>
    <scope>NUCLEOTIDE SEQUENCE</scope>
    <source>
        <strain evidence="1">Duluth1</strain>
        <tissue evidence="1">Whole animal</tissue>
    </source>
</reference>
<evidence type="ECO:0000313" key="1">
    <source>
        <dbReference type="EMBL" id="KAH3815249.1"/>
    </source>
</evidence>
<dbReference type="Proteomes" id="UP000828390">
    <property type="component" value="Unassembled WGS sequence"/>
</dbReference>
<name>A0A9D4GGX5_DREPO</name>
<proteinExistence type="predicted"/>
<reference evidence="1" key="1">
    <citation type="journal article" date="2019" name="bioRxiv">
        <title>The Genome of the Zebra Mussel, Dreissena polymorpha: A Resource for Invasive Species Research.</title>
        <authorList>
            <person name="McCartney M.A."/>
            <person name="Auch B."/>
            <person name="Kono T."/>
            <person name="Mallez S."/>
            <person name="Zhang Y."/>
            <person name="Obille A."/>
            <person name="Becker A."/>
            <person name="Abrahante J.E."/>
            <person name="Garbe J."/>
            <person name="Badalamenti J.P."/>
            <person name="Herman A."/>
            <person name="Mangelson H."/>
            <person name="Liachko I."/>
            <person name="Sullivan S."/>
            <person name="Sone E.D."/>
            <person name="Koren S."/>
            <person name="Silverstein K.A.T."/>
            <person name="Beckman K.B."/>
            <person name="Gohl D.M."/>
        </authorList>
    </citation>
    <scope>NUCLEOTIDE SEQUENCE</scope>
    <source>
        <strain evidence="1">Duluth1</strain>
        <tissue evidence="1">Whole animal</tissue>
    </source>
</reference>
<accession>A0A9D4GGX5</accession>
<comment type="caution">
    <text evidence="1">The sequence shown here is derived from an EMBL/GenBank/DDBJ whole genome shotgun (WGS) entry which is preliminary data.</text>
</comment>
<keyword evidence="2" id="KW-1185">Reference proteome</keyword>